<proteinExistence type="inferred from homology"/>
<evidence type="ECO:0000313" key="7">
    <source>
        <dbReference type="Proteomes" id="UP001448207"/>
    </source>
</evidence>
<keyword evidence="2 5" id="KW-0808">Transferase</keyword>
<gene>
    <name evidence="6" type="ORF">J3Q64DRAFT_1638041</name>
</gene>
<feature type="non-terminal residue" evidence="6">
    <location>
        <position position="1"/>
    </location>
</feature>
<dbReference type="Pfam" id="PF00398">
    <property type="entry name" value="RrnaAD"/>
    <property type="match status" value="1"/>
</dbReference>
<dbReference type="PIRSF" id="PIRSF027833">
    <property type="entry name" value="MtTFB2"/>
    <property type="match status" value="1"/>
</dbReference>
<dbReference type="InterPro" id="IPR029063">
    <property type="entry name" value="SAM-dependent_MTases_sf"/>
</dbReference>
<evidence type="ECO:0000256" key="3">
    <source>
        <dbReference type="ARBA" id="ARBA00022691"/>
    </source>
</evidence>
<dbReference type="InterPro" id="IPR001737">
    <property type="entry name" value="KsgA/Erm"/>
</dbReference>
<keyword evidence="4" id="KW-0694">RNA-binding</keyword>
<evidence type="ECO:0000256" key="4">
    <source>
        <dbReference type="ARBA" id="ARBA00022884"/>
    </source>
</evidence>
<dbReference type="EMBL" id="JBCLYO010000006">
    <property type="protein sequence ID" value="KAL0087525.1"/>
    <property type="molecule type" value="Genomic_DNA"/>
</dbReference>
<name>A0ABR3B3H6_PHYBL</name>
<dbReference type="Proteomes" id="UP001448207">
    <property type="component" value="Unassembled WGS sequence"/>
</dbReference>
<accession>A0ABR3B3H6</accession>
<dbReference type="Gene3D" id="3.40.50.150">
    <property type="entry name" value="Vaccinia Virus protein VP39"/>
    <property type="match status" value="1"/>
</dbReference>
<organism evidence="6 7">
    <name type="scientific">Phycomyces blakesleeanus</name>
    <dbReference type="NCBI Taxonomy" id="4837"/>
    <lineage>
        <taxon>Eukaryota</taxon>
        <taxon>Fungi</taxon>
        <taxon>Fungi incertae sedis</taxon>
        <taxon>Mucoromycota</taxon>
        <taxon>Mucoromycotina</taxon>
        <taxon>Mucoromycetes</taxon>
        <taxon>Mucorales</taxon>
        <taxon>Phycomycetaceae</taxon>
        <taxon>Phycomyces</taxon>
    </lineage>
</organism>
<evidence type="ECO:0000256" key="1">
    <source>
        <dbReference type="ARBA" id="ARBA00022603"/>
    </source>
</evidence>
<dbReference type="PANTHER" id="PTHR11727:SF17">
    <property type="entry name" value="DIMETHYLADENOSINE TRANSFERASE 1, MITOCHONDRIAL"/>
    <property type="match status" value="1"/>
</dbReference>
<dbReference type="SUPFAM" id="SSF53335">
    <property type="entry name" value="S-adenosyl-L-methionine-dependent methyltransferases"/>
    <property type="match status" value="1"/>
</dbReference>
<dbReference type="EC" id="2.1.1.-" evidence="5"/>
<keyword evidence="7" id="KW-1185">Reference proteome</keyword>
<comment type="similarity">
    <text evidence="5">Belongs to the class I-like SAM-binding methyltransferase superfamily. rRNA adenine N(6)-methyltransferase family.</text>
</comment>
<sequence length="226" mass="25789">RSLSILTPEKKVAVDIYPGIGVWSAVLANNGFKKVYSLEPLPTYFKYMEELASQSDNSIIPMKIDGYDWEAYNTLKTSEYLGGMENSDWSKINPNILFTGMLPMTSKGEQLMAQLATCINNKMSLYTMGRIEMAMWIPDTLYTKITSAPGSSTRCKMSVVIEACAEIKTIYSTPDTAIIPMYINKYHLVHFVPFEKSKLNSDWDVFEYVLKHLFVMQRQPLQKMVK</sequence>
<keyword evidence="3 5" id="KW-0949">S-adenosyl-L-methionine</keyword>
<keyword evidence="1 5" id="KW-0489">Methyltransferase</keyword>
<protein>
    <recommendedName>
        <fullName evidence="5">rRNA adenine N(6)-methyltransferase</fullName>
        <ecNumber evidence="5">2.1.1.-</ecNumber>
    </recommendedName>
</protein>
<reference evidence="6 7" key="1">
    <citation type="submission" date="2024-04" db="EMBL/GenBank/DDBJ databases">
        <title>Symmetric and asymmetric DNA N6-adenine methylation regulates different biological responses in Mucorales.</title>
        <authorList>
            <consortium name="Lawrence Berkeley National Laboratory"/>
            <person name="Lax C."/>
            <person name="Mondo S.J."/>
            <person name="Osorio-Concepcion M."/>
            <person name="Muszewska A."/>
            <person name="Corrochano-Luque M."/>
            <person name="Gutierrez G."/>
            <person name="Riley R."/>
            <person name="Lipzen A."/>
            <person name="Guo J."/>
            <person name="Hundley H."/>
            <person name="Amirebrahimi M."/>
            <person name="Ng V."/>
            <person name="Lorenzo-Gutierrez D."/>
            <person name="Binder U."/>
            <person name="Yang J."/>
            <person name="Song Y."/>
            <person name="Canovas D."/>
            <person name="Navarro E."/>
            <person name="Freitag M."/>
            <person name="Gabaldon T."/>
            <person name="Grigoriev I.V."/>
            <person name="Corrochano L.M."/>
            <person name="Nicolas F.E."/>
            <person name="Garre V."/>
        </authorList>
    </citation>
    <scope>NUCLEOTIDE SEQUENCE [LARGE SCALE GENOMIC DNA]</scope>
    <source>
        <strain evidence="6 7">L51</strain>
    </source>
</reference>
<comment type="caution">
    <text evidence="6">The sequence shown here is derived from an EMBL/GenBank/DDBJ whole genome shotgun (WGS) entry which is preliminary data.</text>
</comment>
<keyword evidence="5" id="KW-0698">rRNA processing</keyword>
<dbReference type="GO" id="GO:0032259">
    <property type="term" value="P:methylation"/>
    <property type="evidence" value="ECO:0007669"/>
    <property type="project" value="UniProtKB-KW"/>
</dbReference>
<evidence type="ECO:0000313" key="6">
    <source>
        <dbReference type="EMBL" id="KAL0087525.1"/>
    </source>
</evidence>
<evidence type="ECO:0000256" key="2">
    <source>
        <dbReference type="ARBA" id="ARBA00022679"/>
    </source>
</evidence>
<dbReference type="PANTHER" id="PTHR11727">
    <property type="entry name" value="DIMETHYLADENOSINE TRANSFERASE"/>
    <property type="match status" value="1"/>
</dbReference>
<evidence type="ECO:0000256" key="5">
    <source>
        <dbReference type="RuleBase" id="RU362106"/>
    </source>
</evidence>
<dbReference type="GO" id="GO:0008168">
    <property type="term" value="F:methyltransferase activity"/>
    <property type="evidence" value="ECO:0007669"/>
    <property type="project" value="UniProtKB-KW"/>
</dbReference>